<proteinExistence type="predicted"/>
<dbReference type="Proteomes" id="UP000287033">
    <property type="component" value="Unassembled WGS sequence"/>
</dbReference>
<organism evidence="3 4">
    <name type="scientific">Chiloscyllium punctatum</name>
    <name type="common">Brownbanded bambooshark</name>
    <name type="synonym">Hemiscyllium punctatum</name>
    <dbReference type="NCBI Taxonomy" id="137246"/>
    <lineage>
        <taxon>Eukaryota</taxon>
        <taxon>Metazoa</taxon>
        <taxon>Chordata</taxon>
        <taxon>Craniata</taxon>
        <taxon>Vertebrata</taxon>
        <taxon>Chondrichthyes</taxon>
        <taxon>Elasmobranchii</taxon>
        <taxon>Galeomorphii</taxon>
        <taxon>Galeoidea</taxon>
        <taxon>Orectolobiformes</taxon>
        <taxon>Hemiscylliidae</taxon>
        <taxon>Chiloscyllium</taxon>
    </lineage>
</organism>
<keyword evidence="4" id="KW-1185">Reference proteome</keyword>
<evidence type="ECO:0000313" key="3">
    <source>
        <dbReference type="EMBL" id="GCC49392.1"/>
    </source>
</evidence>
<gene>
    <name evidence="3" type="ORF">chiPu_0033418</name>
</gene>
<evidence type="ECO:0008006" key="5">
    <source>
        <dbReference type="Google" id="ProtNLM"/>
    </source>
</evidence>
<comment type="caution">
    <text evidence="3">The sequence shown here is derived from an EMBL/GenBank/DDBJ whole genome shotgun (WGS) entry which is preliminary data.</text>
</comment>
<sequence>GFASVFALRATTDTSLYPSYGLRASVVAASALLLLAAAPASAAGEADTLPKGAAVTVLKASKYCFGNIVEVSGIVLPRDEQQVRPDRFGLKVAEVKADPGDTVTAGQVLARLTDGTNAINLTAPVAGTISGSTAIVGAPASGKDALFSIIAKSEYDLVGMVPTRDIAKLKTEQTAR</sequence>
<feature type="signal peptide" evidence="2">
    <location>
        <begin position="1"/>
        <end position="42"/>
    </location>
</feature>
<name>A0A401U3C1_CHIPU</name>
<reference evidence="3 4" key="1">
    <citation type="journal article" date="2018" name="Nat. Ecol. Evol.">
        <title>Shark genomes provide insights into elasmobranch evolution and the origin of vertebrates.</title>
        <authorList>
            <person name="Hara Y"/>
            <person name="Yamaguchi K"/>
            <person name="Onimaru K"/>
            <person name="Kadota M"/>
            <person name="Koyanagi M"/>
            <person name="Keeley SD"/>
            <person name="Tatsumi K"/>
            <person name="Tanaka K"/>
            <person name="Motone F"/>
            <person name="Kageyama Y"/>
            <person name="Nozu R"/>
            <person name="Adachi N"/>
            <person name="Nishimura O"/>
            <person name="Nakagawa R"/>
            <person name="Tanegashima C"/>
            <person name="Kiyatake I"/>
            <person name="Matsumoto R"/>
            <person name="Murakumo K"/>
            <person name="Nishida K"/>
            <person name="Terakita A"/>
            <person name="Kuratani S"/>
            <person name="Sato K"/>
            <person name="Hyodo S Kuraku.S."/>
        </authorList>
    </citation>
    <scope>NUCLEOTIDE SEQUENCE [LARGE SCALE GENOMIC DNA]</scope>
</reference>
<feature type="non-terminal residue" evidence="3">
    <location>
        <position position="176"/>
    </location>
</feature>
<dbReference type="GO" id="GO:0060003">
    <property type="term" value="P:copper ion export"/>
    <property type="evidence" value="ECO:0007669"/>
    <property type="project" value="TreeGrafter"/>
</dbReference>
<dbReference type="PANTHER" id="PTHR30097:SF4">
    <property type="entry name" value="SLR6042 PROTEIN"/>
    <property type="match status" value="1"/>
</dbReference>
<dbReference type="Gene3D" id="2.40.50.100">
    <property type="match status" value="1"/>
</dbReference>
<feature type="chain" id="PRO_5019063874" description="Lipoyl-binding domain-containing protein" evidence="2">
    <location>
        <begin position="43"/>
        <end position="176"/>
    </location>
</feature>
<keyword evidence="1" id="KW-0813">Transport</keyword>
<keyword evidence="2" id="KW-0732">Signal</keyword>
<dbReference type="PANTHER" id="PTHR30097">
    <property type="entry name" value="CATION EFFLUX SYSTEM PROTEIN CUSB"/>
    <property type="match status" value="1"/>
</dbReference>
<dbReference type="InterPro" id="IPR051909">
    <property type="entry name" value="MFP_Cation_Efflux"/>
</dbReference>
<dbReference type="SUPFAM" id="SSF51230">
    <property type="entry name" value="Single hybrid motif"/>
    <property type="match status" value="1"/>
</dbReference>
<dbReference type="AlphaFoldDB" id="A0A401U3C1"/>
<evidence type="ECO:0000313" key="4">
    <source>
        <dbReference type="Proteomes" id="UP000287033"/>
    </source>
</evidence>
<dbReference type="EMBL" id="BEZZ01262097">
    <property type="protein sequence ID" value="GCC49392.1"/>
    <property type="molecule type" value="Genomic_DNA"/>
</dbReference>
<accession>A0A401U3C1</accession>
<evidence type="ECO:0000256" key="2">
    <source>
        <dbReference type="SAM" id="SignalP"/>
    </source>
</evidence>
<dbReference type="GO" id="GO:0015679">
    <property type="term" value="P:plasma membrane copper ion transport"/>
    <property type="evidence" value="ECO:0007669"/>
    <property type="project" value="TreeGrafter"/>
</dbReference>
<feature type="non-terminal residue" evidence="3">
    <location>
        <position position="1"/>
    </location>
</feature>
<protein>
    <recommendedName>
        <fullName evidence="5">Lipoyl-binding domain-containing protein</fullName>
    </recommendedName>
</protein>
<dbReference type="InterPro" id="IPR011053">
    <property type="entry name" value="Single_hybrid_motif"/>
</dbReference>
<evidence type="ECO:0000256" key="1">
    <source>
        <dbReference type="ARBA" id="ARBA00022448"/>
    </source>
</evidence>
<dbReference type="GO" id="GO:0046914">
    <property type="term" value="F:transition metal ion binding"/>
    <property type="evidence" value="ECO:0007669"/>
    <property type="project" value="TreeGrafter"/>
</dbReference>